<evidence type="ECO:0000313" key="3">
    <source>
        <dbReference type="Proteomes" id="UP000021315"/>
    </source>
</evidence>
<protein>
    <submittedName>
        <fullName evidence="2">Uncharacterized protein</fullName>
    </submittedName>
</protein>
<dbReference type="Proteomes" id="UP000021315">
    <property type="component" value="Unassembled WGS sequence"/>
</dbReference>
<keyword evidence="1" id="KW-0175">Coiled coil</keyword>
<feature type="coiled-coil region" evidence="1">
    <location>
        <begin position="19"/>
        <end position="51"/>
    </location>
</feature>
<reference evidence="2" key="1">
    <citation type="submission" date="2014-02" db="EMBL/GenBank/DDBJ databases">
        <title>Expanding our view of genomic diversity in Candidatus Accumulibacter clades.</title>
        <authorList>
            <person name="Skennerton C.T."/>
            <person name="Barr J.J."/>
            <person name="Slater F.R."/>
            <person name="Bond P.L."/>
            <person name="Tyson G.W."/>
        </authorList>
    </citation>
    <scope>NUCLEOTIDE SEQUENCE [LARGE SCALE GENOMIC DNA]</scope>
</reference>
<dbReference type="AlphaFoldDB" id="A0A080M7A6"/>
<dbReference type="EMBL" id="JDST02000056">
    <property type="protein sequence ID" value="KFB76375.1"/>
    <property type="molecule type" value="Genomic_DNA"/>
</dbReference>
<evidence type="ECO:0000313" key="2">
    <source>
        <dbReference type="EMBL" id="KFB76375.1"/>
    </source>
</evidence>
<gene>
    <name evidence="2" type="ORF">AW06_002518</name>
</gene>
<dbReference type="RefSeq" id="WP_034949756.1">
    <property type="nucleotide sequence ID" value="NZ_JDST02000056.1"/>
</dbReference>
<keyword evidence="3" id="KW-1185">Reference proteome</keyword>
<evidence type="ECO:0000256" key="1">
    <source>
        <dbReference type="SAM" id="Coils"/>
    </source>
</evidence>
<proteinExistence type="predicted"/>
<accession>A0A080M7A6</accession>
<comment type="caution">
    <text evidence="2">The sequence shown here is derived from an EMBL/GenBank/DDBJ whole genome shotgun (WGS) entry which is preliminary data.</text>
</comment>
<sequence length="144" mass="16139">MTQKDNAGCPGPKLQTTRLARISARLERLKLECTQTRARQLEETQRQAKLARIRDRQNGERELRQLGLLCRIAGFTDFRLSTGEVLPDQGDALDADLIVGSLKLLHDQLGSLGSGDLDKLRHEGQQLRRAHSATTRGRQAETEQ</sequence>
<name>A0A080M7A6_9PROT</name>
<organism evidence="2 3">
    <name type="scientific">Candidatus Accumulibacter cognatus</name>
    <dbReference type="NCBI Taxonomy" id="2954383"/>
    <lineage>
        <taxon>Bacteria</taxon>
        <taxon>Pseudomonadati</taxon>
        <taxon>Pseudomonadota</taxon>
        <taxon>Betaproteobacteria</taxon>
        <taxon>Candidatus Accumulibacter</taxon>
    </lineage>
</organism>